<dbReference type="GO" id="GO:0046556">
    <property type="term" value="F:alpha-L-arabinofuranosidase activity"/>
    <property type="evidence" value="ECO:0007669"/>
    <property type="project" value="TreeGrafter"/>
</dbReference>
<dbReference type="InterPro" id="IPR036881">
    <property type="entry name" value="Glyco_hydro_3_C_sf"/>
</dbReference>
<keyword evidence="1" id="KW-0378">Hydrolase</keyword>
<dbReference type="InterPro" id="IPR002772">
    <property type="entry name" value="Glyco_hydro_3_C"/>
</dbReference>
<dbReference type="GO" id="GO:0045493">
    <property type="term" value="P:xylan catabolic process"/>
    <property type="evidence" value="ECO:0007669"/>
    <property type="project" value="InterPro"/>
</dbReference>
<dbReference type="SUPFAM" id="SSF52279">
    <property type="entry name" value="Beta-D-glucan exohydrolase, C-terminal domain"/>
    <property type="match status" value="1"/>
</dbReference>
<evidence type="ECO:0000313" key="5">
    <source>
        <dbReference type="Proteomes" id="UP001141806"/>
    </source>
</evidence>
<name>A0A9Q0QYQ2_9MAGN</name>
<dbReference type="Proteomes" id="UP001141806">
    <property type="component" value="Unassembled WGS sequence"/>
</dbReference>
<evidence type="ECO:0000256" key="1">
    <source>
        <dbReference type="ARBA" id="ARBA00022801"/>
    </source>
</evidence>
<dbReference type="AlphaFoldDB" id="A0A9Q0QYQ2"/>
<dbReference type="GO" id="GO:0009044">
    <property type="term" value="F:xylan 1,4-beta-xylosidase activity"/>
    <property type="evidence" value="ECO:0007669"/>
    <property type="project" value="InterPro"/>
</dbReference>
<evidence type="ECO:0000313" key="4">
    <source>
        <dbReference type="EMBL" id="KAJ4976963.1"/>
    </source>
</evidence>
<protein>
    <recommendedName>
        <fullName evidence="3">Glycoside hydrolase family 3 C-terminal domain-containing protein</fullName>
    </recommendedName>
</protein>
<dbReference type="EMBL" id="JAMYWD010000003">
    <property type="protein sequence ID" value="KAJ4976963.1"/>
    <property type="molecule type" value="Genomic_DNA"/>
</dbReference>
<keyword evidence="5" id="KW-1185">Reference proteome</keyword>
<comment type="caution">
    <text evidence="4">The sequence shown here is derived from an EMBL/GenBank/DDBJ whole genome shotgun (WGS) entry which is preliminary data.</text>
</comment>
<feature type="domain" description="Glycoside hydrolase family 3 C-terminal" evidence="3">
    <location>
        <begin position="108"/>
        <end position="218"/>
    </location>
</feature>
<dbReference type="Gene3D" id="3.40.50.1700">
    <property type="entry name" value="Glycoside hydrolase family 3 C-terminal domain"/>
    <property type="match status" value="1"/>
</dbReference>
<dbReference type="PANTHER" id="PTHR42721">
    <property type="entry name" value="SUGAR HYDROLASE-RELATED"/>
    <property type="match status" value="1"/>
</dbReference>
<reference evidence="4" key="1">
    <citation type="journal article" date="2023" name="Plant J.">
        <title>The genome of the king protea, Protea cynaroides.</title>
        <authorList>
            <person name="Chang J."/>
            <person name="Duong T.A."/>
            <person name="Schoeman C."/>
            <person name="Ma X."/>
            <person name="Roodt D."/>
            <person name="Barker N."/>
            <person name="Li Z."/>
            <person name="Van de Peer Y."/>
            <person name="Mizrachi E."/>
        </authorList>
    </citation>
    <scope>NUCLEOTIDE SEQUENCE</scope>
    <source>
        <tissue evidence="4">Young leaves</tissue>
    </source>
</reference>
<dbReference type="InterPro" id="IPR044993">
    <property type="entry name" value="BXL"/>
</dbReference>
<keyword evidence="2" id="KW-0326">Glycosidase</keyword>
<gene>
    <name evidence="4" type="ORF">NE237_002069</name>
</gene>
<proteinExistence type="predicted"/>
<organism evidence="4 5">
    <name type="scientific">Protea cynaroides</name>
    <dbReference type="NCBI Taxonomy" id="273540"/>
    <lineage>
        <taxon>Eukaryota</taxon>
        <taxon>Viridiplantae</taxon>
        <taxon>Streptophyta</taxon>
        <taxon>Embryophyta</taxon>
        <taxon>Tracheophyta</taxon>
        <taxon>Spermatophyta</taxon>
        <taxon>Magnoliopsida</taxon>
        <taxon>Proteales</taxon>
        <taxon>Proteaceae</taxon>
        <taxon>Protea</taxon>
    </lineage>
</organism>
<evidence type="ECO:0000259" key="3">
    <source>
        <dbReference type="Pfam" id="PF01915"/>
    </source>
</evidence>
<dbReference type="PANTHER" id="PTHR42721:SF11">
    <property type="entry name" value="BETA-D-XYLOSIDASE 5-RELATED"/>
    <property type="match status" value="1"/>
</dbReference>
<accession>A0A9Q0QYQ2</accession>
<dbReference type="OrthoDB" id="1731977at2759"/>
<sequence>MSCNAGSYLSISPRTSSGRNQTRTQWWINATGDLLIIGTIFKPSAPSFIHYNSLLNLWENRKNGEQPSSMSSNITLDRSWPSCKWYQRHDGNLHCVTYAQGCDHVQCKNDSLIFPAMEVAKNTNATIIIVGLDTSIENEGLDRLDLNLPGYQNLLIKQVRDVANVPIILIAMSAGGVDISFAKGDHKIPAILWAGYTGEEGHAIAEVVFGKYNPGKLAEVVFGKYNPGKLAEVVFGKYNPGKC</sequence>
<dbReference type="GO" id="GO:0031222">
    <property type="term" value="P:arabinan catabolic process"/>
    <property type="evidence" value="ECO:0007669"/>
    <property type="project" value="TreeGrafter"/>
</dbReference>
<evidence type="ECO:0000256" key="2">
    <source>
        <dbReference type="ARBA" id="ARBA00023295"/>
    </source>
</evidence>
<dbReference type="Pfam" id="PF01915">
    <property type="entry name" value="Glyco_hydro_3_C"/>
    <property type="match status" value="1"/>
</dbReference>